<dbReference type="PROSITE" id="PS51755">
    <property type="entry name" value="OMPR_PHOB"/>
    <property type="match status" value="1"/>
</dbReference>
<dbReference type="GO" id="GO:0000976">
    <property type="term" value="F:transcription cis-regulatory region binding"/>
    <property type="evidence" value="ECO:0007669"/>
    <property type="project" value="TreeGrafter"/>
</dbReference>
<evidence type="ECO:0000256" key="7">
    <source>
        <dbReference type="ARBA" id="ARBA00024867"/>
    </source>
</evidence>
<dbReference type="Pfam" id="PF00072">
    <property type="entry name" value="Response_reg"/>
    <property type="match status" value="1"/>
</dbReference>
<feature type="domain" description="OmpR/PhoB-type" evidence="11">
    <location>
        <begin position="126"/>
        <end position="225"/>
    </location>
</feature>
<dbReference type="InterPro" id="IPR001789">
    <property type="entry name" value="Sig_transdc_resp-reg_receiver"/>
</dbReference>
<dbReference type="OrthoDB" id="9790442at2"/>
<proteinExistence type="predicted"/>
<dbReference type="CDD" id="cd17574">
    <property type="entry name" value="REC_OmpR"/>
    <property type="match status" value="1"/>
</dbReference>
<evidence type="ECO:0000313" key="12">
    <source>
        <dbReference type="EMBL" id="RZT00882.1"/>
    </source>
</evidence>
<dbReference type="SMART" id="SM00448">
    <property type="entry name" value="REC"/>
    <property type="match status" value="1"/>
</dbReference>
<dbReference type="GO" id="GO:0006355">
    <property type="term" value="P:regulation of DNA-templated transcription"/>
    <property type="evidence" value="ECO:0007669"/>
    <property type="project" value="InterPro"/>
</dbReference>
<keyword evidence="2 8" id="KW-0597">Phosphoprotein</keyword>
<keyword evidence="5 9" id="KW-0238">DNA-binding</keyword>
<evidence type="ECO:0000256" key="2">
    <source>
        <dbReference type="ARBA" id="ARBA00022553"/>
    </source>
</evidence>
<feature type="DNA-binding region" description="OmpR/PhoB-type" evidence="9">
    <location>
        <begin position="126"/>
        <end position="225"/>
    </location>
</feature>
<evidence type="ECO:0000256" key="5">
    <source>
        <dbReference type="ARBA" id="ARBA00023125"/>
    </source>
</evidence>
<comment type="caution">
    <text evidence="12">The sequence shown here is derived from an EMBL/GenBank/DDBJ whole genome shotgun (WGS) entry which is preliminary data.</text>
</comment>
<reference evidence="12 13" key="1">
    <citation type="submission" date="2019-02" db="EMBL/GenBank/DDBJ databases">
        <title>Genomic Encyclopedia of Type Strains, Phase IV (KMG-IV): sequencing the most valuable type-strain genomes for metagenomic binning, comparative biology and taxonomic classification.</title>
        <authorList>
            <person name="Goeker M."/>
        </authorList>
    </citation>
    <scope>NUCLEOTIDE SEQUENCE [LARGE SCALE GENOMIC DNA]</scope>
    <source>
        <strain evidence="12 13">DSM 29486</strain>
    </source>
</reference>
<dbReference type="Gene3D" id="1.10.10.10">
    <property type="entry name" value="Winged helix-like DNA-binding domain superfamily/Winged helix DNA-binding domain"/>
    <property type="match status" value="1"/>
</dbReference>
<dbReference type="GO" id="GO:0005829">
    <property type="term" value="C:cytosol"/>
    <property type="evidence" value="ECO:0007669"/>
    <property type="project" value="TreeGrafter"/>
</dbReference>
<dbReference type="Pfam" id="PF00486">
    <property type="entry name" value="Trans_reg_C"/>
    <property type="match status" value="1"/>
</dbReference>
<dbReference type="PANTHER" id="PTHR48111:SF21">
    <property type="entry name" value="DNA-BINDING DUAL MASTER TRANSCRIPTIONAL REGULATOR RPAA"/>
    <property type="match status" value="1"/>
</dbReference>
<evidence type="ECO:0000256" key="3">
    <source>
        <dbReference type="ARBA" id="ARBA00023012"/>
    </source>
</evidence>
<dbReference type="SMART" id="SM00862">
    <property type="entry name" value="Trans_reg_C"/>
    <property type="match status" value="1"/>
</dbReference>
<dbReference type="InterPro" id="IPR001867">
    <property type="entry name" value="OmpR/PhoB-type_DNA-bd"/>
</dbReference>
<keyword evidence="3" id="KW-0902">Two-component regulatory system</keyword>
<keyword evidence="4" id="KW-0805">Transcription regulation</keyword>
<dbReference type="RefSeq" id="WP_130434300.1">
    <property type="nucleotide sequence ID" value="NZ_SGXF01000002.1"/>
</dbReference>
<comment type="function">
    <text evidence="7">May play the central regulatory role in sporulation. It may be an element of the effector pathway responsible for the activation of sporulation genes in response to nutritional stress. Spo0A may act in concert with spo0H (a sigma factor) to control the expression of some genes that are critical to the sporulation process.</text>
</comment>
<dbReference type="Proteomes" id="UP000292927">
    <property type="component" value="Unassembled WGS sequence"/>
</dbReference>
<dbReference type="FunFam" id="3.40.50.2300:FF:000001">
    <property type="entry name" value="DNA-binding response regulator PhoB"/>
    <property type="match status" value="1"/>
</dbReference>
<dbReference type="InterPro" id="IPR036388">
    <property type="entry name" value="WH-like_DNA-bd_sf"/>
</dbReference>
<organism evidence="12 13">
    <name type="scientific">Cuneatibacter caecimuris</name>
    <dbReference type="NCBI Taxonomy" id="1796618"/>
    <lineage>
        <taxon>Bacteria</taxon>
        <taxon>Bacillati</taxon>
        <taxon>Bacillota</taxon>
        <taxon>Clostridia</taxon>
        <taxon>Lachnospirales</taxon>
        <taxon>Lachnospiraceae</taxon>
        <taxon>Cuneatibacter</taxon>
    </lineage>
</organism>
<gene>
    <name evidence="12" type="ORF">EV209_1316</name>
</gene>
<evidence type="ECO:0000256" key="9">
    <source>
        <dbReference type="PROSITE-ProRule" id="PRU01091"/>
    </source>
</evidence>
<sequence>MYDILLVEDQEELAGLIRLFLEQEGFRVFHAASGEDAMEYLANDTAKLVLLDIMLPGMDGFAVCRAIREKWSIPVLIMSARSDKENKLNGYELGADDYVEKPVDMDILSAKIKAHFQRICSPAEKMPVIISGSLTLEPEAHKVYKKGIPIELNAKEYGLLLLFVENPSKTLHKDYIFNHIWGIDSDSENQTLTVHIKMLRSKIEENPRKPERIQTVWGIGYRYEEI</sequence>
<dbReference type="GO" id="GO:0032993">
    <property type="term" value="C:protein-DNA complex"/>
    <property type="evidence" value="ECO:0007669"/>
    <property type="project" value="TreeGrafter"/>
</dbReference>
<dbReference type="InterPro" id="IPR039420">
    <property type="entry name" value="WalR-like"/>
</dbReference>
<dbReference type="EMBL" id="SGXF01000002">
    <property type="protein sequence ID" value="RZT00882.1"/>
    <property type="molecule type" value="Genomic_DNA"/>
</dbReference>
<evidence type="ECO:0000256" key="8">
    <source>
        <dbReference type="PROSITE-ProRule" id="PRU00169"/>
    </source>
</evidence>
<dbReference type="FunFam" id="1.10.10.10:FF:000018">
    <property type="entry name" value="DNA-binding response regulator ResD"/>
    <property type="match status" value="1"/>
</dbReference>
<keyword evidence="6" id="KW-0804">Transcription</keyword>
<dbReference type="PANTHER" id="PTHR48111">
    <property type="entry name" value="REGULATOR OF RPOS"/>
    <property type="match status" value="1"/>
</dbReference>
<evidence type="ECO:0000256" key="1">
    <source>
        <dbReference type="ARBA" id="ARBA00018672"/>
    </source>
</evidence>
<keyword evidence="13" id="KW-1185">Reference proteome</keyword>
<accession>A0A4Q7PP24</accession>
<dbReference type="AlphaFoldDB" id="A0A4Q7PP24"/>
<feature type="domain" description="Response regulatory" evidence="10">
    <location>
        <begin position="3"/>
        <end position="116"/>
    </location>
</feature>
<feature type="modified residue" description="4-aspartylphosphate" evidence="8">
    <location>
        <position position="52"/>
    </location>
</feature>
<evidence type="ECO:0000259" key="10">
    <source>
        <dbReference type="PROSITE" id="PS50110"/>
    </source>
</evidence>
<dbReference type="CDD" id="cd00383">
    <property type="entry name" value="trans_reg_C"/>
    <property type="match status" value="1"/>
</dbReference>
<dbReference type="Gene3D" id="3.40.50.2300">
    <property type="match status" value="1"/>
</dbReference>
<dbReference type="GO" id="GO:0000156">
    <property type="term" value="F:phosphorelay response regulator activity"/>
    <property type="evidence" value="ECO:0007669"/>
    <property type="project" value="TreeGrafter"/>
</dbReference>
<evidence type="ECO:0000256" key="4">
    <source>
        <dbReference type="ARBA" id="ARBA00023015"/>
    </source>
</evidence>
<dbReference type="SUPFAM" id="SSF52172">
    <property type="entry name" value="CheY-like"/>
    <property type="match status" value="1"/>
</dbReference>
<name>A0A4Q7PP24_9FIRM</name>
<dbReference type="InterPro" id="IPR011006">
    <property type="entry name" value="CheY-like_superfamily"/>
</dbReference>
<dbReference type="PROSITE" id="PS50110">
    <property type="entry name" value="RESPONSE_REGULATORY"/>
    <property type="match status" value="1"/>
</dbReference>
<evidence type="ECO:0000259" key="11">
    <source>
        <dbReference type="PROSITE" id="PS51755"/>
    </source>
</evidence>
<evidence type="ECO:0000313" key="13">
    <source>
        <dbReference type="Proteomes" id="UP000292927"/>
    </source>
</evidence>
<protein>
    <recommendedName>
        <fullName evidence="1">Stage 0 sporulation protein A homolog</fullName>
    </recommendedName>
</protein>
<evidence type="ECO:0000256" key="6">
    <source>
        <dbReference type="ARBA" id="ARBA00023163"/>
    </source>
</evidence>